<dbReference type="CDD" id="cd03809">
    <property type="entry name" value="GT4_MtfB-like"/>
    <property type="match status" value="1"/>
</dbReference>
<sequence length="392" mass="44019">MSNGSPIRLAFTMISRESWAGGYNYQRNLFAALRQYCQGAIRPVVFAGERDDFSDLEALGRIPDVEILQSTAFDRGALQSLTPICLGRDFAAASEFRRKQIDAVFESARFFGWSTYYPSVAWIPDMQHLALPHLFSTRARWRRDIGFRLQIMSGRTIMLSSESAERDCLKSYPNAKGRTAVVKFASEPAPELLRLDPVEVARNYDLPPNYFYLPNQFWRHKNHQVVIDALALLSNSGKRVVVVASGAPDPNEPQLVDKIMQQVVDRGLEQEFRYLGMIPLAEVYALLRASAALLNPSRFEGWSTTVEEAKSFGVPMVLSSIDVHREQADGKADYFDVDDASSLADHLAKISQNSEPTLIRNLLPDVHSRVASFASDFVATVQRARQRYGSTT</sequence>
<dbReference type="Proteomes" id="UP000528734">
    <property type="component" value="Unassembled WGS sequence"/>
</dbReference>
<proteinExistence type="predicted"/>
<evidence type="ECO:0000313" key="2">
    <source>
        <dbReference type="EMBL" id="NOJ50691.1"/>
    </source>
</evidence>
<gene>
    <name evidence="2" type="ORF">HCN50_31415</name>
</gene>
<dbReference type="EMBL" id="JAAVLW010000014">
    <property type="protein sequence ID" value="NOJ50691.1"/>
    <property type="molecule type" value="Genomic_DNA"/>
</dbReference>
<evidence type="ECO:0000259" key="1">
    <source>
        <dbReference type="Pfam" id="PF00534"/>
    </source>
</evidence>
<name>A0A7Y4HAJ0_9BRAD</name>
<comment type="caution">
    <text evidence="2">The sequence shown here is derived from an EMBL/GenBank/DDBJ whole genome shotgun (WGS) entry which is preliminary data.</text>
</comment>
<reference evidence="2 3" key="1">
    <citation type="submission" date="2020-03" db="EMBL/GenBank/DDBJ databases">
        <title>Bradyrhizobium diversity isolated from nodules of Muelleranthus trifoliolatus.</title>
        <authorList>
            <person name="Klepa M."/>
            <person name="Helene L."/>
            <person name="Hungria M."/>
        </authorList>
    </citation>
    <scope>NUCLEOTIDE SEQUENCE [LARGE SCALE GENOMIC DNA]</scope>
    <source>
        <strain evidence="2 3">WSM 1744</strain>
    </source>
</reference>
<dbReference type="Pfam" id="PF00534">
    <property type="entry name" value="Glycos_transf_1"/>
    <property type="match status" value="1"/>
</dbReference>
<accession>A0A7Y4HAJ0</accession>
<dbReference type="PANTHER" id="PTHR46401:SF8">
    <property type="entry name" value="BLL6006 PROTEIN"/>
    <property type="match status" value="1"/>
</dbReference>
<dbReference type="Gene3D" id="3.40.50.2000">
    <property type="entry name" value="Glycogen Phosphorylase B"/>
    <property type="match status" value="1"/>
</dbReference>
<dbReference type="RefSeq" id="WP_171713740.1">
    <property type="nucleotide sequence ID" value="NZ_JAAVLW010000014.1"/>
</dbReference>
<dbReference type="SUPFAM" id="SSF53756">
    <property type="entry name" value="UDP-Glycosyltransferase/glycogen phosphorylase"/>
    <property type="match status" value="1"/>
</dbReference>
<keyword evidence="3" id="KW-1185">Reference proteome</keyword>
<feature type="domain" description="Glycosyl transferase family 1" evidence="1">
    <location>
        <begin position="208"/>
        <end position="355"/>
    </location>
</feature>
<keyword evidence="2" id="KW-0808">Transferase</keyword>
<dbReference type="GO" id="GO:0016757">
    <property type="term" value="F:glycosyltransferase activity"/>
    <property type="evidence" value="ECO:0007669"/>
    <property type="project" value="InterPro"/>
</dbReference>
<protein>
    <submittedName>
        <fullName evidence="2">Glycosyltransferase family 4 protein</fullName>
    </submittedName>
</protein>
<evidence type="ECO:0000313" key="3">
    <source>
        <dbReference type="Proteomes" id="UP000528734"/>
    </source>
</evidence>
<dbReference type="InterPro" id="IPR001296">
    <property type="entry name" value="Glyco_trans_1"/>
</dbReference>
<dbReference type="AlphaFoldDB" id="A0A7Y4HAJ0"/>
<organism evidence="2 3">
    <name type="scientific">Bradyrhizobium archetypum</name>
    <dbReference type="NCBI Taxonomy" id="2721160"/>
    <lineage>
        <taxon>Bacteria</taxon>
        <taxon>Pseudomonadati</taxon>
        <taxon>Pseudomonadota</taxon>
        <taxon>Alphaproteobacteria</taxon>
        <taxon>Hyphomicrobiales</taxon>
        <taxon>Nitrobacteraceae</taxon>
        <taxon>Bradyrhizobium</taxon>
    </lineage>
</organism>
<dbReference type="PANTHER" id="PTHR46401">
    <property type="entry name" value="GLYCOSYLTRANSFERASE WBBK-RELATED"/>
    <property type="match status" value="1"/>
</dbReference>